<keyword evidence="2 5" id="KW-0812">Transmembrane</keyword>
<dbReference type="AlphaFoldDB" id="A0A1I5TEG3"/>
<dbReference type="STRING" id="441119.SAMN04488047_11382"/>
<keyword evidence="3 5" id="KW-1133">Transmembrane helix</keyword>
<evidence type="ECO:0000313" key="6">
    <source>
        <dbReference type="EMBL" id="SFP81433.1"/>
    </source>
</evidence>
<comment type="subcellular location">
    <subcellularLocation>
        <location evidence="1">Membrane</location>
        <topology evidence="1">Multi-pass membrane protein</topology>
    </subcellularLocation>
</comment>
<gene>
    <name evidence="6" type="ORF">SAMN04488047_11382</name>
</gene>
<dbReference type="OrthoDB" id="5421146at2"/>
<dbReference type="Pfam" id="PF07264">
    <property type="entry name" value="EI24"/>
    <property type="match status" value="1"/>
</dbReference>
<evidence type="ECO:0000256" key="4">
    <source>
        <dbReference type="ARBA" id="ARBA00023136"/>
    </source>
</evidence>
<organism evidence="6 7">
    <name type="scientific">Tranquillimonas alkanivorans</name>
    <dbReference type="NCBI Taxonomy" id="441119"/>
    <lineage>
        <taxon>Bacteria</taxon>
        <taxon>Pseudomonadati</taxon>
        <taxon>Pseudomonadota</taxon>
        <taxon>Alphaproteobacteria</taxon>
        <taxon>Rhodobacterales</taxon>
        <taxon>Roseobacteraceae</taxon>
        <taxon>Tranquillimonas</taxon>
    </lineage>
</organism>
<dbReference type="RefSeq" id="WP_093423798.1">
    <property type="nucleotide sequence ID" value="NZ_FOXA01000013.1"/>
</dbReference>
<evidence type="ECO:0000256" key="1">
    <source>
        <dbReference type="ARBA" id="ARBA00004141"/>
    </source>
</evidence>
<evidence type="ECO:0000313" key="7">
    <source>
        <dbReference type="Proteomes" id="UP000199356"/>
    </source>
</evidence>
<evidence type="ECO:0000256" key="3">
    <source>
        <dbReference type="ARBA" id="ARBA00022989"/>
    </source>
</evidence>
<name>A0A1I5TEG3_9RHOB</name>
<dbReference type="Proteomes" id="UP000199356">
    <property type="component" value="Unassembled WGS sequence"/>
</dbReference>
<keyword evidence="7" id="KW-1185">Reference proteome</keyword>
<feature type="transmembrane region" description="Helical" evidence="5">
    <location>
        <begin position="68"/>
        <end position="95"/>
    </location>
</feature>
<evidence type="ECO:0000256" key="5">
    <source>
        <dbReference type="SAM" id="Phobius"/>
    </source>
</evidence>
<dbReference type="InterPro" id="IPR059112">
    <property type="entry name" value="CysZ/EI24"/>
</dbReference>
<accession>A0A1I5TEG3</accession>
<sequence>MILTALSRALGQIGDSTFRRVLILGLGLTVLLLAGLGWLTVTGIGWLLPETMSLPWIGEIAWVDDAASVAGILLVLVLSVVLMVPVASVFTGFFLDDVADAVEAKHYPHLPPADRIAWSTQIADAAGFLALVVGVNLAGLIVYLLVAPAAPFVFWAVNGFLLGREYFQMVAIRRLGRQGARAARRRHGGTIWLAGTLMALPLTIPVVNLTVPVLGAAVFTHLFHLLESGPSGRTSRNRAR</sequence>
<feature type="transmembrane region" description="Helical" evidence="5">
    <location>
        <begin position="191"/>
        <end position="219"/>
    </location>
</feature>
<feature type="transmembrane region" description="Helical" evidence="5">
    <location>
        <begin position="152"/>
        <end position="171"/>
    </location>
</feature>
<protein>
    <submittedName>
        <fullName evidence="6">Uncharacterized protein involved in cysteine biosynthesis</fullName>
    </submittedName>
</protein>
<feature type="transmembrane region" description="Helical" evidence="5">
    <location>
        <begin position="125"/>
        <end position="146"/>
    </location>
</feature>
<keyword evidence="4 5" id="KW-0472">Membrane</keyword>
<feature type="transmembrane region" description="Helical" evidence="5">
    <location>
        <begin position="21"/>
        <end position="48"/>
    </location>
</feature>
<dbReference type="EMBL" id="FOXA01000013">
    <property type="protein sequence ID" value="SFP81433.1"/>
    <property type="molecule type" value="Genomic_DNA"/>
</dbReference>
<reference evidence="6 7" key="1">
    <citation type="submission" date="2016-10" db="EMBL/GenBank/DDBJ databases">
        <authorList>
            <person name="de Groot N.N."/>
        </authorList>
    </citation>
    <scope>NUCLEOTIDE SEQUENCE [LARGE SCALE GENOMIC DNA]</scope>
    <source>
        <strain evidence="6 7">DSM 19547</strain>
    </source>
</reference>
<evidence type="ECO:0000256" key="2">
    <source>
        <dbReference type="ARBA" id="ARBA00022692"/>
    </source>
</evidence>
<proteinExistence type="predicted"/>